<proteinExistence type="predicted"/>
<evidence type="ECO:0000259" key="2">
    <source>
        <dbReference type="Pfam" id="PF03787"/>
    </source>
</evidence>
<dbReference type="AlphaFoldDB" id="A0A6B3N0B6"/>
<evidence type="ECO:0000313" key="3">
    <source>
        <dbReference type="EMBL" id="NER26529.1"/>
    </source>
</evidence>
<gene>
    <name evidence="3" type="ORF">F6J89_02590</name>
</gene>
<protein>
    <recommendedName>
        <fullName evidence="2">CRISPR type III-associated protein domain-containing protein</fullName>
    </recommendedName>
</protein>
<sequence length="547" mass="62907">MEVPRMFRAQVKEYCNLQFVPDRENREEWLKEWVNPQQTGKPYQHENLSNIKKSGLYGSVYCIPVKFPYRLFTNCGQDTIGRPTLGKNGIPFIPGSSIKGLFRRVCNDEQQKQHYCGGTEKQGILRFHGAYPVGDWTGKHTVPIVQNGQRMRETRYSILDLVHPQQTRQVQNQDGTTAIALISLHQPTLIFQFSSTDSTINWKEVETLLKKALSRGLGGKTSTGYGFPDLKSKFTQLPDFTQSENSLHIPLEGSGVCSVTLTKDPEFRPNIFKASLRSHVTRILAGICSDENRVNQTSEELFGSNTSEGLVKIFWEQLRYNSPKNGERNPTYSVVGKLHITAPENTRELIGNIIKFAYIMAGFGKSWRRVEHRQFYSWYHENKFAIGCHWTCSDENFISIQNQEDLSIFLDGLYNFIQKHWQIDSPRPINCWRESWHPYRVVVYSQIVHESQAIRLFHDENFKTTPAIGGRKLGDERPTFVSCVWHRMLPITGNQYLEIVTLFHGGNSANSPGLEEWRRQGTNQLPLFVQRLKQSGFILTWGDEPPI</sequence>
<evidence type="ECO:0000256" key="1">
    <source>
        <dbReference type="ARBA" id="ARBA00023118"/>
    </source>
</evidence>
<keyword evidence="1" id="KW-0051">Antiviral defense</keyword>
<dbReference type="EMBL" id="JAAHFQ010000034">
    <property type="protein sequence ID" value="NER26529.1"/>
    <property type="molecule type" value="Genomic_DNA"/>
</dbReference>
<dbReference type="GO" id="GO:0051607">
    <property type="term" value="P:defense response to virus"/>
    <property type="evidence" value="ECO:0007669"/>
    <property type="project" value="UniProtKB-KW"/>
</dbReference>
<organism evidence="3">
    <name type="scientific">Symploca sp. SIO1C4</name>
    <dbReference type="NCBI Taxonomy" id="2607765"/>
    <lineage>
        <taxon>Bacteria</taxon>
        <taxon>Bacillati</taxon>
        <taxon>Cyanobacteriota</taxon>
        <taxon>Cyanophyceae</taxon>
        <taxon>Coleofasciculales</taxon>
        <taxon>Coleofasciculaceae</taxon>
        <taxon>Symploca</taxon>
    </lineage>
</organism>
<comment type="caution">
    <text evidence="3">The sequence shown here is derived from an EMBL/GenBank/DDBJ whole genome shotgun (WGS) entry which is preliminary data.</text>
</comment>
<dbReference type="InterPro" id="IPR005537">
    <property type="entry name" value="RAMP_III_fam"/>
</dbReference>
<dbReference type="Pfam" id="PF03787">
    <property type="entry name" value="RAMPs"/>
    <property type="match status" value="1"/>
</dbReference>
<name>A0A6B3N0B6_9CYAN</name>
<feature type="domain" description="CRISPR type III-associated protein" evidence="2">
    <location>
        <begin position="86"/>
        <end position="227"/>
    </location>
</feature>
<reference evidence="3" key="1">
    <citation type="submission" date="2019-11" db="EMBL/GenBank/DDBJ databases">
        <title>Genomic insights into an expanded diversity of filamentous marine cyanobacteria reveals the extraordinary biosynthetic potential of Moorea and Okeania.</title>
        <authorList>
            <person name="Ferreira Leao T."/>
            <person name="Wang M."/>
            <person name="Moss N."/>
            <person name="Da Silva R."/>
            <person name="Sanders J."/>
            <person name="Nurk S."/>
            <person name="Gurevich A."/>
            <person name="Humphrey G."/>
            <person name="Reher R."/>
            <person name="Zhu Q."/>
            <person name="Belda-Ferre P."/>
            <person name="Glukhov E."/>
            <person name="Rex R."/>
            <person name="Dorrestein P.C."/>
            <person name="Knight R."/>
            <person name="Pevzner P."/>
            <person name="Gerwick W.H."/>
            <person name="Gerwick L."/>
        </authorList>
    </citation>
    <scope>NUCLEOTIDE SEQUENCE</scope>
    <source>
        <strain evidence="3">SIO1C4</strain>
    </source>
</reference>
<accession>A0A6B3N0B6</accession>